<organism evidence="2 3">
    <name type="scientific">Abrus precatorius</name>
    <name type="common">Indian licorice</name>
    <name type="synonym">Glycine abrus</name>
    <dbReference type="NCBI Taxonomy" id="3816"/>
    <lineage>
        <taxon>Eukaryota</taxon>
        <taxon>Viridiplantae</taxon>
        <taxon>Streptophyta</taxon>
        <taxon>Embryophyta</taxon>
        <taxon>Tracheophyta</taxon>
        <taxon>Spermatophyta</taxon>
        <taxon>Magnoliopsida</taxon>
        <taxon>eudicotyledons</taxon>
        <taxon>Gunneridae</taxon>
        <taxon>Pentapetalae</taxon>
        <taxon>rosids</taxon>
        <taxon>fabids</taxon>
        <taxon>Fabales</taxon>
        <taxon>Fabaceae</taxon>
        <taxon>Papilionoideae</taxon>
        <taxon>50 kb inversion clade</taxon>
        <taxon>NPAAA clade</taxon>
        <taxon>indigoferoid/millettioid clade</taxon>
        <taxon>Abreae</taxon>
        <taxon>Abrus</taxon>
    </lineage>
</organism>
<dbReference type="Pfam" id="PF24758">
    <property type="entry name" value="LRR_At5g56370"/>
    <property type="match status" value="1"/>
</dbReference>
<dbReference type="PANTHER" id="PTHR31900">
    <property type="entry name" value="F-BOX/RNI SUPERFAMILY PROTEIN-RELATED"/>
    <property type="match status" value="1"/>
</dbReference>
<dbReference type="InterPro" id="IPR050232">
    <property type="entry name" value="FBL13/AtMIF1-like"/>
</dbReference>
<dbReference type="InterPro" id="IPR006566">
    <property type="entry name" value="FBD"/>
</dbReference>
<feature type="domain" description="F-box" evidence="1">
    <location>
        <begin position="2"/>
        <end position="55"/>
    </location>
</feature>
<dbReference type="Gene3D" id="3.80.10.10">
    <property type="entry name" value="Ribonuclease Inhibitor"/>
    <property type="match status" value="1"/>
</dbReference>
<dbReference type="PANTHER" id="PTHR31900:SF34">
    <property type="entry name" value="EMB|CAB62440.1-RELATED"/>
    <property type="match status" value="1"/>
</dbReference>
<proteinExistence type="predicted"/>
<dbReference type="InterPro" id="IPR053781">
    <property type="entry name" value="F-box_AtFBL13-like"/>
</dbReference>
<dbReference type="Gene3D" id="1.20.1280.50">
    <property type="match status" value="1"/>
</dbReference>
<dbReference type="InterPro" id="IPR001810">
    <property type="entry name" value="F-box_dom"/>
</dbReference>
<dbReference type="InterPro" id="IPR032675">
    <property type="entry name" value="LRR_dom_sf"/>
</dbReference>
<gene>
    <name evidence="3" type="primary">LOC113861306</name>
</gene>
<evidence type="ECO:0000313" key="2">
    <source>
        <dbReference type="Proteomes" id="UP000694853"/>
    </source>
</evidence>
<accession>A0A8B8L0R4</accession>
<evidence type="ECO:0000259" key="1">
    <source>
        <dbReference type="PROSITE" id="PS50181"/>
    </source>
</evidence>
<dbReference type="GeneID" id="113861306"/>
<dbReference type="SUPFAM" id="SSF52047">
    <property type="entry name" value="RNI-like"/>
    <property type="match status" value="1"/>
</dbReference>
<name>A0A8B8L0R4_ABRPR</name>
<dbReference type="OrthoDB" id="1436850at2759"/>
<protein>
    <submittedName>
        <fullName evidence="3">FBD-associated F-box protein At4g10400-like</fullName>
    </submittedName>
</protein>
<dbReference type="SMART" id="SM00256">
    <property type="entry name" value="FBOX"/>
    <property type="match status" value="1"/>
</dbReference>
<dbReference type="PROSITE" id="PS50181">
    <property type="entry name" value="FBOX"/>
    <property type="match status" value="1"/>
</dbReference>
<reference evidence="3" key="2">
    <citation type="submission" date="2025-08" db="UniProtKB">
        <authorList>
            <consortium name="RefSeq"/>
        </authorList>
    </citation>
    <scope>IDENTIFICATION</scope>
    <source>
        <tissue evidence="3">Young leaves</tissue>
    </source>
</reference>
<dbReference type="KEGG" id="aprc:113861306"/>
<sequence length="375" mass="42840">MRDLISTLPDAVLCYILSFLPTRDAVATSLLSKRWETLWLSVPILDINDDTYHQNDMPLPCFVKFAYAAILALGVHQSVKRFCLLCEAYDDEPSFSDFNLWVRTAIRHGIEHLHLQMSFSVRLNLPCYIFSLKTLVVLKLNGLSVDSFSSVDLPSLKTLHLNRVNILEPRYFVNLLNGCPILEDLEAKNIDFKILSDINSEGDFKILSNLVRADISQLNMFSVPLKVICNVGFLRIQKELITNFQVFPNLTQLELMIEGFVNLTFVFETLKRCPKLESFVLGETRYTDPIEEQVLPNPFIVPAFISSQLKKCCFVNYMGKEASLLLAKYIMQNSRALRTMKICSAIPSNTWQKLEMLKQLSLCPRSSATCELLFE</sequence>
<dbReference type="SUPFAM" id="SSF81383">
    <property type="entry name" value="F-box domain"/>
    <property type="match status" value="1"/>
</dbReference>
<dbReference type="AlphaFoldDB" id="A0A8B8L0R4"/>
<reference evidence="2" key="1">
    <citation type="journal article" date="2019" name="Toxins">
        <title>Detection of Abrin-Like and Prepropulchellin-Like Toxin Genes and Transcripts Using Whole Genome Sequencing and Full-Length Transcript Sequencing of Abrus precatorius.</title>
        <authorList>
            <person name="Hovde B.T."/>
            <person name="Daligault H.E."/>
            <person name="Hanschen E.R."/>
            <person name="Kunde Y.A."/>
            <person name="Johnson M.B."/>
            <person name="Starkenburg S.R."/>
            <person name="Johnson S.L."/>
        </authorList>
    </citation>
    <scope>NUCLEOTIDE SEQUENCE [LARGE SCALE GENOMIC DNA]</scope>
</reference>
<dbReference type="InterPro" id="IPR055411">
    <property type="entry name" value="LRR_FXL15/At3g58940/PEG3-like"/>
</dbReference>
<evidence type="ECO:0000313" key="3">
    <source>
        <dbReference type="RefSeq" id="XP_027349841.1"/>
    </source>
</evidence>
<dbReference type="CDD" id="cd22160">
    <property type="entry name" value="F-box_AtFBL13-like"/>
    <property type="match status" value="1"/>
</dbReference>
<dbReference type="Proteomes" id="UP000694853">
    <property type="component" value="Unplaced"/>
</dbReference>
<dbReference type="RefSeq" id="XP_027349841.1">
    <property type="nucleotide sequence ID" value="XM_027494040.1"/>
</dbReference>
<dbReference type="SMART" id="SM00579">
    <property type="entry name" value="FBD"/>
    <property type="match status" value="1"/>
</dbReference>
<dbReference type="Pfam" id="PF08387">
    <property type="entry name" value="FBD"/>
    <property type="match status" value="1"/>
</dbReference>
<dbReference type="InterPro" id="IPR036047">
    <property type="entry name" value="F-box-like_dom_sf"/>
</dbReference>
<dbReference type="Pfam" id="PF00646">
    <property type="entry name" value="F-box"/>
    <property type="match status" value="1"/>
</dbReference>
<keyword evidence="2" id="KW-1185">Reference proteome</keyword>